<dbReference type="RefSeq" id="WP_304377344.1">
    <property type="nucleotide sequence ID" value="NZ_JAUOZU010000010.1"/>
</dbReference>
<evidence type="ECO:0000313" key="2">
    <source>
        <dbReference type="EMBL" id="MDO6965424.1"/>
    </source>
</evidence>
<feature type="chain" id="PRO_5047257074" evidence="1">
    <location>
        <begin position="22"/>
        <end position="212"/>
    </location>
</feature>
<dbReference type="Pfam" id="PF06226">
    <property type="entry name" value="DUF1007"/>
    <property type="match status" value="1"/>
</dbReference>
<dbReference type="InterPro" id="IPR010412">
    <property type="entry name" value="DUF1007"/>
</dbReference>
<organism evidence="2 3">
    <name type="scientific">Rhizobium alvei</name>
    <dbReference type="NCBI Taxonomy" id="1132659"/>
    <lineage>
        <taxon>Bacteria</taxon>
        <taxon>Pseudomonadati</taxon>
        <taxon>Pseudomonadota</taxon>
        <taxon>Alphaproteobacteria</taxon>
        <taxon>Hyphomicrobiales</taxon>
        <taxon>Rhizobiaceae</taxon>
        <taxon>Rhizobium/Agrobacterium group</taxon>
        <taxon>Rhizobium</taxon>
    </lineage>
</organism>
<gene>
    <name evidence="2" type="ORF">Q4481_15765</name>
</gene>
<name>A0ABT8YQ35_9HYPH</name>
<accession>A0ABT8YQ35</accession>
<reference evidence="2" key="1">
    <citation type="journal article" date="2015" name="Int. J. Syst. Evol. Microbiol.">
        <title>Rhizobium alvei sp. nov., isolated from a freshwater river.</title>
        <authorList>
            <person name="Sheu S.Y."/>
            <person name="Huang H.W."/>
            <person name="Young C.C."/>
            <person name="Chen W.M."/>
        </authorList>
    </citation>
    <scope>NUCLEOTIDE SEQUENCE</scope>
    <source>
        <strain evidence="2">TNR-22</strain>
    </source>
</reference>
<proteinExistence type="predicted"/>
<feature type="signal peptide" evidence="1">
    <location>
        <begin position="1"/>
        <end position="21"/>
    </location>
</feature>
<keyword evidence="1" id="KW-0732">Signal</keyword>
<sequence length="212" mass="23412">MLRILLPTVSVLALMPAVAQAHPHVFADARLEIVASSSGTIEELHNIWRFDEVFSSSVLMDFDKNTNLKLDPPELEEIGKTVLASLEEFSYYTTLTVDGKNIAVSKPDVIHVDYKDGQLLMFFAIKPAASMPLKGKLTFGVYDPTLYASIDFPNDSDVVLMGDFKGCKSAVVRPDPDEVLKENQANLTQAFFDDPAGTNMSKLFATRMEISC</sequence>
<dbReference type="InterPro" id="IPR016537">
    <property type="entry name" value="UCP008159_ABC"/>
</dbReference>
<dbReference type="EMBL" id="JAUOZU010000010">
    <property type="protein sequence ID" value="MDO6965424.1"/>
    <property type="molecule type" value="Genomic_DNA"/>
</dbReference>
<protein>
    <submittedName>
        <fullName evidence="2">DUF1007 family protein</fullName>
    </submittedName>
</protein>
<evidence type="ECO:0000313" key="3">
    <source>
        <dbReference type="Proteomes" id="UP001174932"/>
    </source>
</evidence>
<dbReference type="PIRSF" id="PIRSF008159">
    <property type="entry name" value="UCP008159_ABC"/>
    <property type="match status" value="1"/>
</dbReference>
<keyword evidence="3" id="KW-1185">Reference proteome</keyword>
<reference evidence="2" key="2">
    <citation type="submission" date="2023-07" db="EMBL/GenBank/DDBJ databases">
        <authorList>
            <person name="Shen H."/>
        </authorList>
    </citation>
    <scope>NUCLEOTIDE SEQUENCE</scope>
    <source>
        <strain evidence="2">TNR-22</strain>
    </source>
</reference>
<comment type="caution">
    <text evidence="2">The sequence shown here is derived from an EMBL/GenBank/DDBJ whole genome shotgun (WGS) entry which is preliminary data.</text>
</comment>
<evidence type="ECO:0000256" key="1">
    <source>
        <dbReference type="SAM" id="SignalP"/>
    </source>
</evidence>
<dbReference type="Proteomes" id="UP001174932">
    <property type="component" value="Unassembled WGS sequence"/>
</dbReference>